<dbReference type="HAMAP" id="MF_00558">
    <property type="entry name" value="Succ_CoA_beta"/>
    <property type="match status" value="1"/>
</dbReference>
<dbReference type="EMBL" id="VSSQ01000604">
    <property type="protein sequence ID" value="MPL98368.1"/>
    <property type="molecule type" value="Genomic_DNA"/>
</dbReference>
<organism evidence="8">
    <name type="scientific">bioreactor metagenome</name>
    <dbReference type="NCBI Taxonomy" id="1076179"/>
    <lineage>
        <taxon>unclassified sequences</taxon>
        <taxon>metagenomes</taxon>
        <taxon>ecological metagenomes</taxon>
    </lineage>
</organism>
<dbReference type="SUPFAM" id="SSF52210">
    <property type="entry name" value="Succinyl-CoA synthetase domains"/>
    <property type="match status" value="1"/>
</dbReference>
<dbReference type="GO" id="GO:0005829">
    <property type="term" value="C:cytosol"/>
    <property type="evidence" value="ECO:0007669"/>
    <property type="project" value="TreeGrafter"/>
</dbReference>
<dbReference type="InterPro" id="IPR005811">
    <property type="entry name" value="SUCC_ACL_C"/>
</dbReference>
<dbReference type="PANTHER" id="PTHR11815">
    <property type="entry name" value="SUCCINYL-COA SYNTHETASE BETA CHAIN"/>
    <property type="match status" value="1"/>
</dbReference>
<dbReference type="GO" id="GO:0046872">
    <property type="term" value="F:metal ion binding"/>
    <property type="evidence" value="ECO:0007669"/>
    <property type="project" value="UniProtKB-KW"/>
</dbReference>
<dbReference type="GO" id="GO:0006104">
    <property type="term" value="P:succinyl-CoA metabolic process"/>
    <property type="evidence" value="ECO:0007669"/>
    <property type="project" value="TreeGrafter"/>
</dbReference>
<dbReference type="PIRSF" id="PIRSF001554">
    <property type="entry name" value="SucCS_beta"/>
    <property type="match status" value="1"/>
</dbReference>
<evidence type="ECO:0000313" key="8">
    <source>
        <dbReference type="EMBL" id="MPL98368.1"/>
    </source>
</evidence>
<keyword evidence="5" id="KW-0547">Nucleotide-binding</keyword>
<dbReference type="GO" id="GO:0042709">
    <property type="term" value="C:succinate-CoA ligase complex"/>
    <property type="evidence" value="ECO:0007669"/>
    <property type="project" value="TreeGrafter"/>
</dbReference>
<proteinExistence type="inferred from homology"/>
<dbReference type="InterPro" id="IPR016102">
    <property type="entry name" value="Succinyl-CoA_synth-like"/>
</dbReference>
<dbReference type="AlphaFoldDB" id="A0A644W456"/>
<dbReference type="PROSITE" id="PS50975">
    <property type="entry name" value="ATP_GRASP"/>
    <property type="match status" value="1"/>
</dbReference>
<dbReference type="Pfam" id="PF08442">
    <property type="entry name" value="ATP-grasp_2"/>
    <property type="match status" value="1"/>
</dbReference>
<keyword evidence="3 8" id="KW-0436">Ligase</keyword>
<evidence type="ECO:0000259" key="7">
    <source>
        <dbReference type="PROSITE" id="PS50975"/>
    </source>
</evidence>
<dbReference type="Gene3D" id="3.30.470.20">
    <property type="entry name" value="ATP-grasp fold, B domain"/>
    <property type="match status" value="1"/>
</dbReference>
<name>A0A644W456_9ZZZZ</name>
<dbReference type="GO" id="GO:0004775">
    <property type="term" value="F:succinate-CoA ligase (ADP-forming) activity"/>
    <property type="evidence" value="ECO:0007669"/>
    <property type="project" value="UniProtKB-EC"/>
</dbReference>
<dbReference type="Pfam" id="PF00549">
    <property type="entry name" value="Ligase_CoA"/>
    <property type="match status" value="1"/>
</dbReference>
<dbReference type="InterPro" id="IPR005809">
    <property type="entry name" value="Succ_CoA_ligase-like_bsu"/>
</dbReference>
<dbReference type="PROSITE" id="PS01217">
    <property type="entry name" value="SUCCINYL_COA_LIG_3"/>
    <property type="match status" value="1"/>
</dbReference>
<dbReference type="InterPro" id="IPR011761">
    <property type="entry name" value="ATP-grasp"/>
</dbReference>
<dbReference type="GO" id="GO:0005524">
    <property type="term" value="F:ATP binding"/>
    <property type="evidence" value="ECO:0007669"/>
    <property type="project" value="InterPro"/>
</dbReference>
<dbReference type="InterPro" id="IPR017866">
    <property type="entry name" value="Succ-CoA_synthase_bsu_CS"/>
</dbReference>
<keyword evidence="6" id="KW-0460">Magnesium</keyword>
<dbReference type="SUPFAM" id="SSF56059">
    <property type="entry name" value="Glutathione synthetase ATP-binding domain-like"/>
    <property type="match status" value="1"/>
</dbReference>
<evidence type="ECO:0000256" key="2">
    <source>
        <dbReference type="ARBA" id="ARBA00022532"/>
    </source>
</evidence>
<dbReference type="InterPro" id="IPR013815">
    <property type="entry name" value="ATP_grasp_subdomain_1"/>
</dbReference>
<dbReference type="NCBIfam" id="NF001913">
    <property type="entry name" value="PRK00696.1"/>
    <property type="match status" value="1"/>
</dbReference>
<dbReference type="Gene3D" id="3.30.1490.20">
    <property type="entry name" value="ATP-grasp fold, A domain"/>
    <property type="match status" value="1"/>
</dbReference>
<sequence length="376" mass="41065">MKIHEYQGKELFDRMGIPTAKGKVCRSVSEVLSAYEELGLERAVVKAQVLTGGRGKAGGIKIGNNRAEIEAAAKAILGMEIKGLIVDRVMVAEAVEIAAEFYFSFAVDRNAKSVVMILSREGGVEIEEVAAKTPEKIHKIPIFPFVGIPDFLAKKAAAMLFDEWSLVNQGYKMIQNLYKLMVATDASLVEVNPLVVTKDGRLIALDAKLNFDDNALFRQPEIESLYEPDEEEKRELEAKSNGFSFVHLGGEIGCMVNGAGLAMATMDLIKLYGGKPANFLDIGGSSNPRKVIEAMKLLLSDKEVKVVLINIFGGITRCDDVARGLISAFNEIKTEIPIVIRLTGTNEKEGREMLKGTPFHSAETMGEAIKRAVELV</sequence>
<feature type="domain" description="ATP-grasp" evidence="7">
    <location>
        <begin position="9"/>
        <end position="220"/>
    </location>
</feature>
<dbReference type="GO" id="GO:0006099">
    <property type="term" value="P:tricarboxylic acid cycle"/>
    <property type="evidence" value="ECO:0007669"/>
    <property type="project" value="UniProtKB-KW"/>
</dbReference>
<dbReference type="FunFam" id="3.30.470.20:FF:000002">
    <property type="entry name" value="Succinate--CoA ligase [ADP-forming] subunit beta"/>
    <property type="match status" value="1"/>
</dbReference>
<dbReference type="NCBIfam" id="TIGR01016">
    <property type="entry name" value="sucCoAbeta"/>
    <property type="match status" value="1"/>
</dbReference>
<comment type="cofactor">
    <cofactor evidence="1">
        <name>Mg(2+)</name>
        <dbReference type="ChEBI" id="CHEBI:18420"/>
    </cofactor>
</comment>
<keyword evidence="4" id="KW-0479">Metal-binding</keyword>
<dbReference type="EC" id="6.2.1.5" evidence="8"/>
<gene>
    <name evidence="8" type="primary">sucC_12</name>
    <name evidence="8" type="ORF">SDC9_44573</name>
</gene>
<dbReference type="PANTHER" id="PTHR11815:SF10">
    <property type="entry name" value="SUCCINATE--COA LIGASE [GDP-FORMING] SUBUNIT BETA, MITOCHONDRIAL"/>
    <property type="match status" value="1"/>
</dbReference>
<protein>
    <submittedName>
        <fullName evidence="8">Succinate--CoA ligase [ADP-forming] subunit beta</fullName>
        <ecNumber evidence="8">6.2.1.5</ecNumber>
    </submittedName>
</protein>
<accession>A0A644W456</accession>
<evidence type="ECO:0000256" key="3">
    <source>
        <dbReference type="ARBA" id="ARBA00022598"/>
    </source>
</evidence>
<evidence type="ECO:0000256" key="6">
    <source>
        <dbReference type="ARBA" id="ARBA00022842"/>
    </source>
</evidence>
<keyword evidence="2" id="KW-0816">Tricarboxylic acid cycle</keyword>
<comment type="caution">
    <text evidence="8">The sequence shown here is derived from an EMBL/GenBank/DDBJ whole genome shotgun (WGS) entry which is preliminary data.</text>
</comment>
<evidence type="ECO:0000256" key="1">
    <source>
        <dbReference type="ARBA" id="ARBA00001946"/>
    </source>
</evidence>
<reference evidence="8" key="1">
    <citation type="submission" date="2019-08" db="EMBL/GenBank/DDBJ databases">
        <authorList>
            <person name="Kucharzyk K."/>
            <person name="Murdoch R.W."/>
            <person name="Higgins S."/>
            <person name="Loffler F."/>
        </authorList>
    </citation>
    <scope>NUCLEOTIDE SEQUENCE</scope>
</reference>
<evidence type="ECO:0000256" key="4">
    <source>
        <dbReference type="ARBA" id="ARBA00022723"/>
    </source>
</evidence>
<dbReference type="InterPro" id="IPR013650">
    <property type="entry name" value="ATP-grasp_succ-CoA_synth-type"/>
</dbReference>
<evidence type="ECO:0000256" key="5">
    <source>
        <dbReference type="ARBA" id="ARBA00022741"/>
    </source>
</evidence>
<dbReference type="Gene3D" id="3.40.50.261">
    <property type="entry name" value="Succinyl-CoA synthetase domains"/>
    <property type="match status" value="1"/>
</dbReference>
<dbReference type="FunFam" id="3.40.50.261:FF:000001">
    <property type="entry name" value="Succinate--CoA ligase [ADP-forming] subunit beta"/>
    <property type="match status" value="1"/>
</dbReference>